<organism evidence="1 2">
    <name type="scientific">Rhabditophanes sp. KR3021</name>
    <dbReference type="NCBI Taxonomy" id="114890"/>
    <lineage>
        <taxon>Eukaryota</taxon>
        <taxon>Metazoa</taxon>
        <taxon>Ecdysozoa</taxon>
        <taxon>Nematoda</taxon>
        <taxon>Chromadorea</taxon>
        <taxon>Rhabditida</taxon>
        <taxon>Tylenchina</taxon>
        <taxon>Panagrolaimomorpha</taxon>
        <taxon>Strongyloidoidea</taxon>
        <taxon>Alloionematidae</taxon>
        <taxon>Rhabditophanes</taxon>
    </lineage>
</organism>
<sequence>MTENIRPFDNELLPHYLNGYYKSLFPFESYIKWLSYSKDPKESFGHREFVFILKDGIHIRYKCYDNPEEFTKELRSTAPEKLDLGPVYNHRPKFHKTVVNFAPVEREFVMDIDMTDYDDVRTCCKDANVCNKCWKFIVVAIEVLDHTMRSTFGFGKLLWVFSGRRGVHCWVADEKARKLSNSARSAIISFLGINSKENLKTIHTAGNKDPFTEEAFRKMLESPTFNKMVFEQGWLEDEAKFLKDNFNPTTAQKLKAGFAVLKTAQSKWSMLKDYYFGNETSPYILTVIGGLRKFVIKTAFPRLDERVSVSMNHLLKSPFCIHPKTGNVAVPIDVHNLAGMKVEDFPRIDDLLRELQVAKSDGNATKYNSSLQPYISLFDKFVSNL</sequence>
<evidence type="ECO:0000313" key="1">
    <source>
        <dbReference type="Proteomes" id="UP000095286"/>
    </source>
</evidence>
<accession>A0AC35UCZ5</accession>
<protein>
    <submittedName>
        <fullName evidence="2">DNA primase</fullName>
    </submittedName>
</protein>
<dbReference type="Proteomes" id="UP000095286">
    <property type="component" value="Unplaced"/>
</dbReference>
<evidence type="ECO:0000313" key="2">
    <source>
        <dbReference type="WBParaSite" id="RSKR_0001003300.1"/>
    </source>
</evidence>
<proteinExistence type="predicted"/>
<name>A0AC35UCZ5_9BILA</name>
<dbReference type="WBParaSite" id="RSKR_0001003300.1">
    <property type="protein sequence ID" value="RSKR_0001003300.1"/>
    <property type="gene ID" value="RSKR_0001003300"/>
</dbReference>
<reference evidence="2" key="1">
    <citation type="submission" date="2016-11" db="UniProtKB">
        <authorList>
            <consortium name="WormBaseParasite"/>
        </authorList>
    </citation>
    <scope>IDENTIFICATION</scope>
    <source>
        <strain evidence="2">KR3021</strain>
    </source>
</reference>